<dbReference type="AlphaFoldDB" id="A0A9N9FN59"/>
<evidence type="ECO:0000313" key="1">
    <source>
        <dbReference type="EMBL" id="CAG8549234.1"/>
    </source>
</evidence>
<protein>
    <submittedName>
        <fullName evidence="1">1939_t:CDS:1</fullName>
    </submittedName>
</protein>
<gene>
    <name evidence="1" type="ORF">CPELLU_LOCUS4669</name>
</gene>
<keyword evidence="2" id="KW-1185">Reference proteome</keyword>
<dbReference type="EMBL" id="CAJVQA010002498">
    <property type="protein sequence ID" value="CAG8549234.1"/>
    <property type="molecule type" value="Genomic_DNA"/>
</dbReference>
<sequence>MASPIPSGEEGRDGGKNSFLSYKLIGFYDKISLEIYIFC</sequence>
<dbReference type="Proteomes" id="UP000789759">
    <property type="component" value="Unassembled WGS sequence"/>
</dbReference>
<comment type="caution">
    <text evidence="1">The sequence shown here is derived from an EMBL/GenBank/DDBJ whole genome shotgun (WGS) entry which is preliminary data.</text>
</comment>
<organism evidence="1 2">
    <name type="scientific">Cetraspora pellucida</name>
    <dbReference type="NCBI Taxonomy" id="1433469"/>
    <lineage>
        <taxon>Eukaryota</taxon>
        <taxon>Fungi</taxon>
        <taxon>Fungi incertae sedis</taxon>
        <taxon>Mucoromycota</taxon>
        <taxon>Glomeromycotina</taxon>
        <taxon>Glomeromycetes</taxon>
        <taxon>Diversisporales</taxon>
        <taxon>Gigasporaceae</taxon>
        <taxon>Cetraspora</taxon>
    </lineage>
</organism>
<name>A0A9N9FN59_9GLOM</name>
<evidence type="ECO:0000313" key="2">
    <source>
        <dbReference type="Proteomes" id="UP000789759"/>
    </source>
</evidence>
<reference evidence="1" key="1">
    <citation type="submission" date="2021-06" db="EMBL/GenBank/DDBJ databases">
        <authorList>
            <person name="Kallberg Y."/>
            <person name="Tangrot J."/>
            <person name="Rosling A."/>
        </authorList>
    </citation>
    <scope>NUCLEOTIDE SEQUENCE</scope>
    <source>
        <strain evidence="1">FL966</strain>
    </source>
</reference>
<proteinExistence type="predicted"/>
<accession>A0A9N9FN59</accession>